<dbReference type="EMBL" id="JBBUTG010000005">
    <property type="protein sequence ID" value="MEK8031295.1"/>
    <property type="molecule type" value="Genomic_DNA"/>
</dbReference>
<dbReference type="Proteomes" id="UP001371218">
    <property type="component" value="Unassembled WGS sequence"/>
</dbReference>
<reference evidence="2 3" key="1">
    <citation type="submission" date="2024-04" db="EMBL/GenBank/DDBJ databases">
        <title>Novel species of the genus Ideonella isolated from streams.</title>
        <authorList>
            <person name="Lu H."/>
        </authorList>
    </citation>
    <scope>NUCLEOTIDE SEQUENCE [LARGE SCALE GENOMIC DNA]</scope>
    <source>
        <strain evidence="2 3">DXS29W</strain>
    </source>
</reference>
<gene>
    <name evidence="2" type="ORF">AACH06_10745</name>
</gene>
<dbReference type="PROSITE" id="PS51332">
    <property type="entry name" value="B12_BINDING"/>
    <property type="match status" value="1"/>
</dbReference>
<dbReference type="Gene3D" id="3.40.50.280">
    <property type="entry name" value="Cobalamin-binding domain"/>
    <property type="match status" value="1"/>
</dbReference>
<dbReference type="SUPFAM" id="SSF52242">
    <property type="entry name" value="Cobalamin (vitamin B12)-binding domain"/>
    <property type="match status" value="1"/>
</dbReference>
<dbReference type="Pfam" id="PF02310">
    <property type="entry name" value="B12-binding"/>
    <property type="match status" value="1"/>
</dbReference>
<keyword evidence="3" id="KW-1185">Reference proteome</keyword>
<dbReference type="InterPro" id="IPR006158">
    <property type="entry name" value="Cobalamin-bd"/>
</dbReference>
<accession>A0ABU9BRL9</accession>
<evidence type="ECO:0000313" key="2">
    <source>
        <dbReference type="EMBL" id="MEK8031295.1"/>
    </source>
</evidence>
<evidence type="ECO:0000313" key="3">
    <source>
        <dbReference type="Proteomes" id="UP001371218"/>
    </source>
</evidence>
<comment type="caution">
    <text evidence="2">The sequence shown here is derived from an EMBL/GenBank/DDBJ whole genome shotgun (WGS) entry which is preliminary data.</text>
</comment>
<sequence length="267" mass="29046">MTQEQARDDRAASLLRTIEAEIIPRLMLAHRGPSNDDRCPAEPPPRVGAEQVEELTRIILRRDPAGAQAYVRARHGSGLALQTIYLELLAPVARRLGEMWSDDSCDFTQVTVALWRLQQIVYEHSPAFQRDRRHRFSGRRALLVPAPGSQHTFGVVMVAEFFRRAGWDVWGDPTATEADIAGALASECFDVLGLSVGSECMVTSVSSAILSFRKVSRNPSIVVMVGGPVVPLLHDFVSRVGADGTAPDAATAVALAERLVAQRAASP</sequence>
<protein>
    <submittedName>
        <fullName evidence="2">Cobalamin-dependent protein</fullName>
    </submittedName>
</protein>
<organism evidence="2 3">
    <name type="scientific">Ideonella lacteola</name>
    <dbReference type="NCBI Taxonomy" id="2984193"/>
    <lineage>
        <taxon>Bacteria</taxon>
        <taxon>Pseudomonadati</taxon>
        <taxon>Pseudomonadota</taxon>
        <taxon>Betaproteobacteria</taxon>
        <taxon>Burkholderiales</taxon>
        <taxon>Sphaerotilaceae</taxon>
        <taxon>Ideonella</taxon>
    </lineage>
</organism>
<evidence type="ECO:0000259" key="1">
    <source>
        <dbReference type="PROSITE" id="PS51332"/>
    </source>
</evidence>
<dbReference type="Pfam" id="PF02607">
    <property type="entry name" value="B12-binding_2"/>
    <property type="match status" value="1"/>
</dbReference>
<dbReference type="InterPro" id="IPR036594">
    <property type="entry name" value="Meth_synthase_dom"/>
</dbReference>
<feature type="domain" description="B12-binding" evidence="1">
    <location>
        <begin position="138"/>
        <end position="266"/>
    </location>
</feature>
<dbReference type="InterPro" id="IPR036724">
    <property type="entry name" value="Cobalamin-bd_sf"/>
</dbReference>
<proteinExistence type="predicted"/>
<dbReference type="Gene3D" id="1.10.1240.10">
    <property type="entry name" value="Methionine synthase domain"/>
    <property type="match status" value="1"/>
</dbReference>
<dbReference type="RefSeq" id="WP_341425672.1">
    <property type="nucleotide sequence ID" value="NZ_JBBUTG010000005.1"/>
</dbReference>
<name>A0ABU9BRL9_9BURK</name>
<dbReference type="InterPro" id="IPR003759">
    <property type="entry name" value="Cbl-bd_cap"/>
</dbReference>